<feature type="transmembrane region" description="Helical" evidence="3">
    <location>
        <begin position="283"/>
        <end position="307"/>
    </location>
</feature>
<dbReference type="AlphaFoldDB" id="A0A4R4PPL2"/>
<accession>A0A4R4PPL2</accession>
<feature type="transmembrane region" description="Helical" evidence="3">
    <location>
        <begin position="336"/>
        <end position="355"/>
    </location>
</feature>
<name>A0A4R4PPL2_9ACTN</name>
<evidence type="ECO:0000256" key="3">
    <source>
        <dbReference type="SAM" id="Phobius"/>
    </source>
</evidence>
<dbReference type="EMBL" id="SMKA01000148">
    <property type="protein sequence ID" value="TDC24118.1"/>
    <property type="molecule type" value="Genomic_DNA"/>
</dbReference>
<sequence>MQGVRPTAAQYGILGPLVVWRRGSRVEVGSSPRQRVLALLLLHPNTPVDVSKLIEAGPLDGPEQLRVLLEELRDLVDPHRLPGVDGALIELSDGRPMLCLERADLDLFRFEDGLAEARKLRDRDQRAQSAEAYRTALANWRGEPLAGLHGPLFDKARRWLEDLRIAALEDMYEVELAAGRHEEVLSELSALTAQYPLRERIRAALMVALYRVGRQAQALAEYDDYRTRLDSAHQMLPSLALKALWARMVNFDPLLMLPVPATDLKPAPRPNPPVGQSVVVARALLGAILPVVTCGIGASVAFVVLAVARRRWRLLLAAAVYAVPSALFLFPDSTDAFLISSPLILLSVGHLLAALHAPHRRWWPRTWWPYRKRTRAAARIRESWRRYANYDPEAVRRAGVGRPDLRLGTDDGGLVELNGAPAEVLATLPGVTAEVAARILQQRLWPPLTRVEELETRGILTVTDDLRDRVLILPVRNSVGAARQNPMP</sequence>
<dbReference type="Gene3D" id="1.10.10.10">
    <property type="entry name" value="Winged helix-like DNA-binding domain superfamily/Winged helix DNA-binding domain"/>
    <property type="match status" value="1"/>
</dbReference>
<dbReference type="InterPro" id="IPR011990">
    <property type="entry name" value="TPR-like_helical_dom_sf"/>
</dbReference>
<dbReference type="InterPro" id="IPR005158">
    <property type="entry name" value="BTAD"/>
</dbReference>
<keyword evidence="1" id="KW-0805">Transcription regulation</keyword>
<dbReference type="Gene3D" id="1.25.40.10">
    <property type="entry name" value="Tetratricopeptide repeat domain"/>
    <property type="match status" value="1"/>
</dbReference>
<dbReference type="SUPFAM" id="SSF48452">
    <property type="entry name" value="TPR-like"/>
    <property type="match status" value="1"/>
</dbReference>
<evidence type="ECO:0000256" key="1">
    <source>
        <dbReference type="ARBA" id="ARBA00023015"/>
    </source>
</evidence>
<dbReference type="Proteomes" id="UP000295075">
    <property type="component" value="Unassembled WGS sequence"/>
</dbReference>
<dbReference type="Pfam" id="PF03704">
    <property type="entry name" value="BTAD"/>
    <property type="match status" value="1"/>
</dbReference>
<keyword evidence="2" id="KW-0804">Transcription</keyword>
<dbReference type="Gene3D" id="1.10.150.320">
    <property type="entry name" value="Photosystem II 12 kDa extrinsic protein"/>
    <property type="match status" value="1"/>
</dbReference>
<dbReference type="OrthoDB" id="3755432at2"/>
<reference evidence="5 6" key="1">
    <citation type="submission" date="2019-03" db="EMBL/GenBank/DDBJ databases">
        <title>Draft genome sequences of novel Actinobacteria.</title>
        <authorList>
            <person name="Sahin N."/>
            <person name="Ay H."/>
            <person name="Saygin H."/>
        </authorList>
    </citation>
    <scope>NUCLEOTIDE SEQUENCE [LARGE SCALE GENOMIC DNA]</scope>
    <source>
        <strain evidence="5 6">JCM 30547</strain>
    </source>
</reference>
<proteinExistence type="predicted"/>
<evidence type="ECO:0000313" key="6">
    <source>
        <dbReference type="Proteomes" id="UP000295075"/>
    </source>
</evidence>
<keyword evidence="6" id="KW-1185">Reference proteome</keyword>
<dbReference type="PANTHER" id="PTHR35807">
    <property type="entry name" value="TRANSCRIPTIONAL REGULATOR REDD-RELATED"/>
    <property type="match status" value="1"/>
</dbReference>
<dbReference type="CDD" id="cd15831">
    <property type="entry name" value="BTAD"/>
    <property type="match status" value="1"/>
</dbReference>
<dbReference type="InterPro" id="IPR036388">
    <property type="entry name" value="WH-like_DNA-bd_sf"/>
</dbReference>
<gene>
    <name evidence="5" type="ORF">E1261_26885</name>
</gene>
<dbReference type="InterPro" id="IPR051677">
    <property type="entry name" value="AfsR-DnrI-RedD_regulator"/>
</dbReference>
<dbReference type="PANTHER" id="PTHR35807:SF1">
    <property type="entry name" value="TRANSCRIPTIONAL REGULATOR REDD"/>
    <property type="match status" value="1"/>
</dbReference>
<keyword evidence="3" id="KW-0472">Membrane</keyword>
<dbReference type="SMART" id="SM01043">
    <property type="entry name" value="BTAD"/>
    <property type="match status" value="1"/>
</dbReference>
<dbReference type="GO" id="GO:0003677">
    <property type="term" value="F:DNA binding"/>
    <property type="evidence" value="ECO:0007669"/>
    <property type="project" value="TreeGrafter"/>
</dbReference>
<evidence type="ECO:0000313" key="5">
    <source>
        <dbReference type="EMBL" id="TDC24118.1"/>
    </source>
</evidence>
<dbReference type="GO" id="GO:0006355">
    <property type="term" value="P:regulation of DNA-templated transcription"/>
    <property type="evidence" value="ECO:0007669"/>
    <property type="project" value="TreeGrafter"/>
</dbReference>
<evidence type="ECO:0000259" key="4">
    <source>
        <dbReference type="SMART" id="SM01043"/>
    </source>
</evidence>
<protein>
    <recommendedName>
        <fullName evidence="4">Bacterial transcriptional activator domain-containing protein</fullName>
    </recommendedName>
</protein>
<organism evidence="5 6">
    <name type="scientific">Kribbella albertanoniae</name>
    <dbReference type="NCBI Taxonomy" id="1266829"/>
    <lineage>
        <taxon>Bacteria</taxon>
        <taxon>Bacillati</taxon>
        <taxon>Actinomycetota</taxon>
        <taxon>Actinomycetes</taxon>
        <taxon>Propionibacteriales</taxon>
        <taxon>Kribbellaceae</taxon>
        <taxon>Kribbella</taxon>
    </lineage>
</organism>
<evidence type="ECO:0000256" key="2">
    <source>
        <dbReference type="ARBA" id="ARBA00023163"/>
    </source>
</evidence>
<feature type="domain" description="Bacterial transcriptional activator" evidence="4">
    <location>
        <begin position="105"/>
        <end position="249"/>
    </location>
</feature>
<keyword evidence="3" id="KW-1133">Transmembrane helix</keyword>
<comment type="caution">
    <text evidence="5">The sequence shown here is derived from an EMBL/GenBank/DDBJ whole genome shotgun (WGS) entry which is preliminary data.</text>
</comment>
<feature type="transmembrane region" description="Helical" evidence="3">
    <location>
        <begin position="314"/>
        <end position="330"/>
    </location>
</feature>
<keyword evidence="3" id="KW-0812">Transmembrane</keyword>